<dbReference type="EMBL" id="DTCM01000060">
    <property type="protein sequence ID" value="HGL40906.1"/>
    <property type="molecule type" value="Genomic_DNA"/>
</dbReference>
<evidence type="ECO:0000313" key="1">
    <source>
        <dbReference type="EMBL" id="HGL40906.1"/>
    </source>
</evidence>
<name>A0A7C4E2H3_CALS0</name>
<proteinExistence type="predicted"/>
<dbReference type="AlphaFoldDB" id="A0A7C4E2H3"/>
<gene>
    <name evidence="3" type="ORF">ENM30_04785</name>
    <name evidence="2" type="ORF">ENT82_08170</name>
    <name evidence="1" type="ORF">ENU43_04490</name>
</gene>
<comment type="caution">
    <text evidence="2">The sequence shown here is derived from an EMBL/GenBank/DDBJ whole genome shotgun (WGS) entry which is preliminary data.</text>
</comment>
<evidence type="ECO:0000313" key="2">
    <source>
        <dbReference type="EMBL" id="HGN91078.1"/>
    </source>
</evidence>
<accession>A0A7C4E2H3</accession>
<dbReference type="EMBL" id="DTAD01000088">
    <property type="protein sequence ID" value="HGN91078.1"/>
    <property type="molecule type" value="Genomic_DNA"/>
</dbReference>
<organism evidence="2">
    <name type="scientific">Caldiarchaeum subterraneum</name>
    <dbReference type="NCBI Taxonomy" id="311458"/>
    <lineage>
        <taxon>Archaea</taxon>
        <taxon>Nitrososphaerota</taxon>
        <taxon>Candidatus Caldarchaeales</taxon>
        <taxon>Candidatus Caldarchaeaceae</taxon>
        <taxon>Candidatus Caldarchaeum</taxon>
    </lineage>
</organism>
<sequence length="292" mass="32623">MQVVNLSRLRSLTCSLADDHVHVIVGEAGRVRSVQLGYARLFYINYAERKRSWRVDYEFLGPVQTIQAPEENVAFDLPAAPSMGFVTGRTGLLIAPSAKLDIARGADVWLMFFTPTKGKALINVSKNMLTVSDQDIMAYASMQYVDGRLEGSLSLQGSGNTFAKLVLERRFEKFWEKFVALGEINHVEEIGRATAGEVKHFQWLPAPGPPQPVLIATNSGPWRGQVKKILRSLGCLPANFLETVFLSKVVKRDRVIGDGEYLQYRLKLVLSRRLQRDLADITDVSIGWTPEA</sequence>
<protein>
    <submittedName>
        <fullName evidence="2">Uncharacterized protein</fullName>
    </submittedName>
</protein>
<evidence type="ECO:0000313" key="3">
    <source>
        <dbReference type="EMBL" id="HHN52612.1"/>
    </source>
</evidence>
<dbReference type="EMBL" id="DRXG01000105">
    <property type="protein sequence ID" value="HHN52612.1"/>
    <property type="molecule type" value="Genomic_DNA"/>
</dbReference>
<reference evidence="2" key="1">
    <citation type="journal article" date="2020" name="mSystems">
        <title>Genome- and Community-Level Interaction Insights into Carbon Utilization and Element Cycling Functions of Hydrothermarchaeota in Hydrothermal Sediment.</title>
        <authorList>
            <person name="Zhou Z."/>
            <person name="Liu Y."/>
            <person name="Xu W."/>
            <person name="Pan J."/>
            <person name="Luo Z.H."/>
            <person name="Li M."/>
        </authorList>
    </citation>
    <scope>NUCLEOTIDE SEQUENCE [LARGE SCALE GENOMIC DNA]</scope>
    <source>
        <strain evidence="3">SpSt-1073</strain>
        <strain evidence="2">SpSt-613</strain>
        <strain evidence="1">SpSt-669</strain>
    </source>
</reference>